<evidence type="ECO:0000313" key="8">
    <source>
        <dbReference type="Proteomes" id="UP001224674"/>
    </source>
</evidence>
<evidence type="ECO:0000313" key="7">
    <source>
        <dbReference type="EMBL" id="WGH94332.1"/>
    </source>
</evidence>
<keyword evidence="7" id="KW-0067">ATP-binding</keyword>
<evidence type="ECO:0000256" key="1">
    <source>
        <dbReference type="ARBA" id="ARBA00004202"/>
    </source>
</evidence>
<keyword evidence="8" id="KW-1185">Reference proteome</keyword>
<dbReference type="AlphaFoldDB" id="A0AAJ6DDX3"/>
<dbReference type="InterPro" id="IPR027417">
    <property type="entry name" value="P-loop_NTPase"/>
</dbReference>
<dbReference type="Pfam" id="PF00005">
    <property type="entry name" value="ABC_tran"/>
    <property type="match status" value="1"/>
</dbReference>
<name>A0AAJ6DDX3_9MICC</name>
<dbReference type="EMBL" id="CP122566">
    <property type="protein sequence ID" value="WGH94332.1"/>
    <property type="molecule type" value="Genomic_DNA"/>
</dbReference>
<proteinExistence type="predicted"/>
<dbReference type="InterPro" id="IPR003439">
    <property type="entry name" value="ABC_transporter-like_ATP-bd"/>
</dbReference>
<evidence type="ECO:0000256" key="5">
    <source>
        <dbReference type="ARBA" id="ARBA00023136"/>
    </source>
</evidence>
<keyword evidence="3" id="KW-1003">Cell membrane</keyword>
<reference evidence="7 8" key="1">
    <citation type="submission" date="2023-03" db="EMBL/GenBank/DDBJ databases">
        <title>Complete genome sequences of several Auritidibacter ignavus strains isolated from ear infections.</title>
        <authorList>
            <person name="Baehr T."/>
            <person name="Baumhoegger A.M."/>
        </authorList>
    </citation>
    <scope>NUCLEOTIDE SEQUENCE [LARGE SCALE GENOMIC DNA]</scope>
    <source>
        <strain evidence="7 8">BABAE-6</strain>
    </source>
</reference>
<dbReference type="Proteomes" id="UP001224674">
    <property type="component" value="Chromosome"/>
</dbReference>
<dbReference type="PANTHER" id="PTHR42771">
    <property type="entry name" value="IRON(3+)-HYDROXAMATE IMPORT ATP-BINDING PROTEIN FHUC"/>
    <property type="match status" value="1"/>
</dbReference>
<keyword evidence="7" id="KW-0547">Nucleotide-binding</keyword>
<dbReference type="GO" id="GO:0005886">
    <property type="term" value="C:plasma membrane"/>
    <property type="evidence" value="ECO:0007669"/>
    <property type="project" value="UniProtKB-SubCell"/>
</dbReference>
<keyword evidence="5" id="KW-0472">Membrane</keyword>
<dbReference type="InterPro" id="IPR051535">
    <property type="entry name" value="Siderophore_ABC-ATPase"/>
</dbReference>
<dbReference type="GO" id="GO:0016887">
    <property type="term" value="F:ATP hydrolysis activity"/>
    <property type="evidence" value="ECO:0007669"/>
    <property type="project" value="InterPro"/>
</dbReference>
<protein>
    <submittedName>
        <fullName evidence="7">ATP-binding cassette domain-containing protein</fullName>
    </submittedName>
</protein>
<dbReference type="PANTHER" id="PTHR42771:SF3">
    <property type="entry name" value="PETROBACTIN IMPORT ATP-BINDING PROTEIN YCLP"/>
    <property type="match status" value="1"/>
</dbReference>
<organism evidence="7 8">
    <name type="scientific">Auritidibacter ignavus</name>
    <dbReference type="NCBI Taxonomy" id="678932"/>
    <lineage>
        <taxon>Bacteria</taxon>
        <taxon>Bacillati</taxon>
        <taxon>Actinomycetota</taxon>
        <taxon>Actinomycetes</taxon>
        <taxon>Micrococcales</taxon>
        <taxon>Micrococcaceae</taxon>
        <taxon>Auritidibacter</taxon>
    </lineage>
</organism>
<evidence type="ECO:0000259" key="6">
    <source>
        <dbReference type="Pfam" id="PF00005"/>
    </source>
</evidence>
<evidence type="ECO:0000256" key="2">
    <source>
        <dbReference type="ARBA" id="ARBA00022448"/>
    </source>
</evidence>
<sequence>MLELVEFGRFPHSRRLTAADRKIVDSALTSLDVSEISHRPIDELSGGQRQRAFLAMVLAQDTDYVLLDEPLSNLDMRHAVQLMKLTRRLADEQNRAVVMVVHDVNFATAFSDMLVAMKDGQIHTAGTVHEVMRNEVLSDLYDMPIHVADVEGRPTLRYF</sequence>
<keyword evidence="4" id="KW-0406">Ion transport</keyword>
<evidence type="ECO:0000256" key="4">
    <source>
        <dbReference type="ARBA" id="ARBA00023065"/>
    </source>
</evidence>
<evidence type="ECO:0000256" key="3">
    <source>
        <dbReference type="ARBA" id="ARBA00022475"/>
    </source>
</evidence>
<dbReference type="RefSeq" id="WP_199223129.1">
    <property type="nucleotide sequence ID" value="NZ_LR584122.1"/>
</dbReference>
<dbReference type="GO" id="GO:0005524">
    <property type="term" value="F:ATP binding"/>
    <property type="evidence" value="ECO:0007669"/>
    <property type="project" value="UniProtKB-KW"/>
</dbReference>
<accession>A0AAJ6DDX3</accession>
<dbReference type="SUPFAM" id="SSF52540">
    <property type="entry name" value="P-loop containing nucleoside triphosphate hydrolases"/>
    <property type="match status" value="1"/>
</dbReference>
<comment type="subcellular location">
    <subcellularLocation>
        <location evidence="1">Cell membrane</location>
        <topology evidence="1">Peripheral membrane protein</topology>
    </subcellularLocation>
</comment>
<feature type="domain" description="ABC transporter" evidence="6">
    <location>
        <begin position="19"/>
        <end position="71"/>
    </location>
</feature>
<keyword evidence="2" id="KW-0813">Transport</keyword>
<dbReference type="GO" id="GO:0006811">
    <property type="term" value="P:monoatomic ion transport"/>
    <property type="evidence" value="ECO:0007669"/>
    <property type="project" value="UniProtKB-KW"/>
</dbReference>
<gene>
    <name evidence="7" type="ORF">QDX21_05985</name>
</gene>
<dbReference type="Gene3D" id="3.40.50.300">
    <property type="entry name" value="P-loop containing nucleotide triphosphate hydrolases"/>
    <property type="match status" value="1"/>
</dbReference>